<organism evidence="1 2">
    <name type="scientific">Blattamonas nauphoetae</name>
    <dbReference type="NCBI Taxonomy" id="2049346"/>
    <lineage>
        <taxon>Eukaryota</taxon>
        <taxon>Metamonada</taxon>
        <taxon>Preaxostyla</taxon>
        <taxon>Oxymonadida</taxon>
        <taxon>Blattamonas</taxon>
    </lineage>
</organism>
<protein>
    <submittedName>
        <fullName evidence="1">Uncharacterized protein</fullName>
    </submittedName>
</protein>
<reference evidence="1 2" key="1">
    <citation type="journal article" date="2022" name="bioRxiv">
        <title>Genomics of Preaxostyla Flagellates Illuminates Evolutionary Transitions and the Path Towards Mitochondrial Loss.</title>
        <authorList>
            <person name="Novak L.V.F."/>
            <person name="Treitli S.C."/>
            <person name="Pyrih J."/>
            <person name="Halakuc P."/>
            <person name="Pipaliya S.V."/>
            <person name="Vacek V."/>
            <person name="Brzon O."/>
            <person name="Soukal P."/>
            <person name="Eme L."/>
            <person name="Dacks J.B."/>
            <person name="Karnkowska A."/>
            <person name="Elias M."/>
            <person name="Hampl V."/>
        </authorList>
    </citation>
    <scope>NUCLEOTIDE SEQUENCE [LARGE SCALE GENOMIC DNA]</scope>
    <source>
        <strain evidence="1">NAU3</strain>
        <tissue evidence="1">Gut</tissue>
    </source>
</reference>
<name>A0ABQ9WYA0_9EUKA</name>
<dbReference type="Proteomes" id="UP001281761">
    <property type="component" value="Unassembled WGS sequence"/>
</dbReference>
<sequence length="73" mass="8519">MGFSHREFYAAQPDGIEFVSNISSLLKRLKCDDEDCIADTLRQLQKVASEHTHLDLWSLLFSFVHSRFNFRLS</sequence>
<keyword evidence="2" id="KW-1185">Reference proteome</keyword>
<dbReference type="EMBL" id="JARBJD010000296">
    <property type="protein sequence ID" value="KAK2944489.1"/>
    <property type="molecule type" value="Genomic_DNA"/>
</dbReference>
<accession>A0ABQ9WYA0</accession>
<proteinExistence type="predicted"/>
<evidence type="ECO:0000313" key="1">
    <source>
        <dbReference type="EMBL" id="KAK2944489.1"/>
    </source>
</evidence>
<gene>
    <name evidence="1" type="ORF">BLNAU_20586</name>
</gene>
<comment type="caution">
    <text evidence="1">The sequence shown here is derived from an EMBL/GenBank/DDBJ whole genome shotgun (WGS) entry which is preliminary data.</text>
</comment>
<evidence type="ECO:0000313" key="2">
    <source>
        <dbReference type="Proteomes" id="UP001281761"/>
    </source>
</evidence>